<feature type="compositionally biased region" description="Basic residues" evidence="1">
    <location>
        <begin position="15"/>
        <end position="26"/>
    </location>
</feature>
<name>K3ZZP0_SETIT</name>
<dbReference type="EMBL" id="AGNK02001150">
    <property type="status" value="NOT_ANNOTATED_CDS"/>
    <property type="molecule type" value="Genomic_DNA"/>
</dbReference>
<evidence type="ECO:0008006" key="4">
    <source>
        <dbReference type="Google" id="ProtNLM"/>
    </source>
</evidence>
<evidence type="ECO:0000313" key="3">
    <source>
        <dbReference type="Proteomes" id="UP000004995"/>
    </source>
</evidence>
<dbReference type="EnsemblPlants" id="KQL24951">
    <property type="protein sequence ID" value="KQL24951"/>
    <property type="gene ID" value="SETIT_032075mg"/>
</dbReference>
<proteinExistence type="predicted"/>
<keyword evidence="3" id="KW-1185">Reference proteome</keyword>
<organism evidence="2 3">
    <name type="scientific">Setaria italica</name>
    <name type="common">Foxtail millet</name>
    <name type="synonym">Panicum italicum</name>
    <dbReference type="NCBI Taxonomy" id="4555"/>
    <lineage>
        <taxon>Eukaryota</taxon>
        <taxon>Viridiplantae</taxon>
        <taxon>Streptophyta</taxon>
        <taxon>Embryophyta</taxon>
        <taxon>Tracheophyta</taxon>
        <taxon>Spermatophyta</taxon>
        <taxon>Magnoliopsida</taxon>
        <taxon>Liliopsida</taxon>
        <taxon>Poales</taxon>
        <taxon>Poaceae</taxon>
        <taxon>PACMAD clade</taxon>
        <taxon>Panicoideae</taxon>
        <taxon>Panicodae</taxon>
        <taxon>Paniceae</taxon>
        <taxon>Cenchrinae</taxon>
        <taxon>Setaria</taxon>
    </lineage>
</organism>
<reference evidence="2" key="2">
    <citation type="submission" date="2018-08" db="UniProtKB">
        <authorList>
            <consortium name="EnsemblPlants"/>
        </authorList>
    </citation>
    <scope>IDENTIFICATION</scope>
    <source>
        <strain evidence="2">Yugu1</strain>
    </source>
</reference>
<dbReference type="Gramene" id="KQL24951">
    <property type="protein sequence ID" value="KQL24951"/>
    <property type="gene ID" value="SETIT_032075mg"/>
</dbReference>
<dbReference type="InParanoid" id="K3ZZP0"/>
<evidence type="ECO:0000313" key="2">
    <source>
        <dbReference type="EnsemblPlants" id="KQL24951"/>
    </source>
</evidence>
<sequence length="264" mass="29000">MAPPTSYTAGCRDAVHRRLPRRRRRGAEKQDAVGGCKDDGDEGHAARHPVVQVSSTIDSRSRAAGHRNSIDPTRPVGPTATCTLTKKGMGEGERARRGHGKLQRNCAVVWSPCTGFRLSLHREYFGATALAATGSLLHRRALLGFLHETWKAVTVRSTARRAPRDFLFRHGGLGVRVCPFCADAPEDVEHLFFACPQLQAFWVVQCLPLPPGPARHTAVLLFLWVIWKSRNKMVFDAVAQPVACTATAASEHAALWIHRAPPAR</sequence>
<dbReference type="Proteomes" id="UP000004995">
    <property type="component" value="Unassembled WGS sequence"/>
</dbReference>
<dbReference type="HOGENOM" id="CLU_1055240_0_0_1"/>
<accession>K3ZZP0</accession>
<evidence type="ECO:0000256" key="1">
    <source>
        <dbReference type="SAM" id="MobiDB-lite"/>
    </source>
</evidence>
<dbReference type="AlphaFoldDB" id="K3ZZP0"/>
<protein>
    <recommendedName>
        <fullName evidence="4">Reverse transcriptase zinc-binding domain-containing protein</fullName>
    </recommendedName>
</protein>
<feature type="region of interest" description="Disordered" evidence="1">
    <location>
        <begin position="1"/>
        <end position="79"/>
    </location>
</feature>
<reference evidence="3" key="1">
    <citation type="journal article" date="2012" name="Nat. Biotechnol.">
        <title>Reference genome sequence of the model plant Setaria.</title>
        <authorList>
            <person name="Bennetzen J.L."/>
            <person name="Schmutz J."/>
            <person name="Wang H."/>
            <person name="Percifield R."/>
            <person name="Hawkins J."/>
            <person name="Pontaroli A.C."/>
            <person name="Estep M."/>
            <person name="Feng L."/>
            <person name="Vaughn J.N."/>
            <person name="Grimwood J."/>
            <person name="Jenkins J."/>
            <person name="Barry K."/>
            <person name="Lindquist E."/>
            <person name="Hellsten U."/>
            <person name="Deshpande S."/>
            <person name="Wang X."/>
            <person name="Wu X."/>
            <person name="Mitros T."/>
            <person name="Triplett J."/>
            <person name="Yang X."/>
            <person name="Ye C.Y."/>
            <person name="Mauro-Herrera M."/>
            <person name="Wang L."/>
            <person name="Li P."/>
            <person name="Sharma M."/>
            <person name="Sharma R."/>
            <person name="Ronald P.C."/>
            <person name="Panaud O."/>
            <person name="Kellogg E.A."/>
            <person name="Brutnell T.P."/>
            <person name="Doust A.N."/>
            <person name="Tuskan G.A."/>
            <person name="Rokhsar D."/>
            <person name="Devos K.M."/>
        </authorList>
    </citation>
    <scope>NUCLEOTIDE SEQUENCE [LARGE SCALE GENOMIC DNA]</scope>
    <source>
        <strain evidence="3">cv. Yugu1</strain>
    </source>
</reference>
<feature type="compositionally biased region" description="Basic and acidic residues" evidence="1">
    <location>
        <begin position="27"/>
        <end position="45"/>
    </location>
</feature>